<dbReference type="SUPFAM" id="SSF53335">
    <property type="entry name" value="S-adenosyl-L-methionine-dependent methyltransferases"/>
    <property type="match status" value="1"/>
</dbReference>
<evidence type="ECO:0000313" key="2">
    <source>
        <dbReference type="Proteomes" id="UP000245926"/>
    </source>
</evidence>
<reference evidence="2" key="1">
    <citation type="submission" date="2018-05" db="EMBL/GenBank/DDBJ databases">
        <title>Complete Genome Sequence of Methylobacterium sp. 17SD2-17.</title>
        <authorList>
            <person name="Srinivasan S."/>
        </authorList>
    </citation>
    <scope>NUCLEOTIDE SEQUENCE [LARGE SCALE GENOMIC DNA]</scope>
    <source>
        <strain evidence="2">17SD2-17</strain>
    </source>
</reference>
<proteinExistence type="predicted"/>
<dbReference type="InterPro" id="IPR029063">
    <property type="entry name" value="SAM-dependent_MTases_sf"/>
</dbReference>
<dbReference type="Gene3D" id="3.40.50.150">
    <property type="entry name" value="Vaccinia Virus protein VP39"/>
    <property type="match status" value="1"/>
</dbReference>
<accession>A0A2U8W375</accession>
<dbReference type="CDD" id="cd02440">
    <property type="entry name" value="AdoMet_MTases"/>
    <property type="match status" value="1"/>
</dbReference>
<sequence>MHPTVAHILRRRGISPSDFRAACQEAVRLLGDQPSISARMQLAAALATVPGGKLCDVGGSTSAYLLVAHVLGTHVTIVDTMPYVDGGPGAVPGFEAEVRRRLTLFEKLGLAVRRTDVFETGLPADHFDVAVAFETIEHFAHSPKPVLEAMVKSLHPGGRLCLSTPNIARIEMRLRLLAGRTVHERLVPFFHDGNPFLGHHREYTLNEFEALPDLLGLKAVAVFAANVTYESRKRKTAAQHFLINLEERYGLGDLLLPPTWRKHVWLEAMKQR</sequence>
<keyword evidence="2" id="KW-1185">Reference proteome</keyword>
<organism evidence="1 2">
    <name type="scientific">Methylobacterium durans</name>
    <dbReference type="NCBI Taxonomy" id="2202825"/>
    <lineage>
        <taxon>Bacteria</taxon>
        <taxon>Pseudomonadati</taxon>
        <taxon>Pseudomonadota</taxon>
        <taxon>Alphaproteobacteria</taxon>
        <taxon>Hyphomicrobiales</taxon>
        <taxon>Methylobacteriaceae</taxon>
        <taxon>Methylobacterium</taxon>
    </lineage>
</organism>
<protein>
    <recommendedName>
        <fullName evidence="3">Methyltransferase type 11 domain-containing protein</fullName>
    </recommendedName>
</protein>
<dbReference type="OrthoDB" id="9771846at2"/>
<dbReference type="KEGG" id="mets:DK389_03210"/>
<dbReference type="EMBL" id="CP029550">
    <property type="protein sequence ID" value="AWN39726.1"/>
    <property type="molecule type" value="Genomic_DNA"/>
</dbReference>
<name>A0A2U8W375_9HYPH</name>
<evidence type="ECO:0000313" key="1">
    <source>
        <dbReference type="EMBL" id="AWN39726.1"/>
    </source>
</evidence>
<dbReference type="Pfam" id="PF13489">
    <property type="entry name" value="Methyltransf_23"/>
    <property type="match status" value="1"/>
</dbReference>
<evidence type="ECO:0008006" key="3">
    <source>
        <dbReference type="Google" id="ProtNLM"/>
    </source>
</evidence>
<gene>
    <name evidence="1" type="ORF">DK389_03210</name>
</gene>
<dbReference type="AlphaFoldDB" id="A0A2U8W375"/>
<dbReference type="Proteomes" id="UP000245926">
    <property type="component" value="Chromosome"/>
</dbReference>